<evidence type="ECO:0000313" key="1">
    <source>
        <dbReference type="EMBL" id="CAF4566439.1"/>
    </source>
</evidence>
<dbReference type="EMBL" id="CAJOBG010064339">
    <property type="protein sequence ID" value="CAF4566439.1"/>
    <property type="molecule type" value="Genomic_DNA"/>
</dbReference>
<proteinExistence type="predicted"/>
<dbReference type="Proteomes" id="UP000663866">
    <property type="component" value="Unassembled WGS sequence"/>
</dbReference>
<gene>
    <name evidence="1" type="ORF">OVN521_LOCUS43864</name>
</gene>
<name>A0A821A345_9BILA</name>
<feature type="non-terminal residue" evidence="1">
    <location>
        <position position="1"/>
    </location>
</feature>
<dbReference type="AlphaFoldDB" id="A0A821A345"/>
<protein>
    <submittedName>
        <fullName evidence="1">Uncharacterized protein</fullName>
    </submittedName>
</protein>
<sequence length="95" mass="11322">MHSNYPNISLPNDPKLKLELTLLHRKYSRLEQKQKRIQQLCRKWEANHDHAELHRCLSAITFSSGTQLKPTNVQNKDNLMEIYLFGKEEQEYLND</sequence>
<comment type="caution">
    <text evidence="1">The sequence shown here is derived from an EMBL/GenBank/DDBJ whole genome shotgun (WGS) entry which is preliminary data.</text>
</comment>
<reference evidence="1" key="1">
    <citation type="submission" date="2021-02" db="EMBL/GenBank/DDBJ databases">
        <authorList>
            <person name="Nowell W R."/>
        </authorList>
    </citation>
    <scope>NUCLEOTIDE SEQUENCE</scope>
</reference>
<keyword evidence="2" id="KW-1185">Reference proteome</keyword>
<organism evidence="1 2">
    <name type="scientific">Rotaria magnacalcarata</name>
    <dbReference type="NCBI Taxonomy" id="392030"/>
    <lineage>
        <taxon>Eukaryota</taxon>
        <taxon>Metazoa</taxon>
        <taxon>Spiralia</taxon>
        <taxon>Gnathifera</taxon>
        <taxon>Rotifera</taxon>
        <taxon>Eurotatoria</taxon>
        <taxon>Bdelloidea</taxon>
        <taxon>Philodinida</taxon>
        <taxon>Philodinidae</taxon>
        <taxon>Rotaria</taxon>
    </lineage>
</organism>
<evidence type="ECO:0000313" key="2">
    <source>
        <dbReference type="Proteomes" id="UP000663866"/>
    </source>
</evidence>
<accession>A0A821A345</accession>